<comment type="function">
    <text evidence="1 7">Assembles around the rod to form the L-ring and probably protects the motor/basal body from shearing forces during rotation.</text>
</comment>
<evidence type="ECO:0000256" key="8">
    <source>
        <dbReference type="SAM" id="SignalP"/>
    </source>
</evidence>
<keyword evidence="7" id="KW-0449">Lipoprotein</keyword>
<dbReference type="PROSITE" id="PS51257">
    <property type="entry name" value="PROKAR_LIPOPROTEIN"/>
    <property type="match status" value="1"/>
</dbReference>
<evidence type="ECO:0000256" key="2">
    <source>
        <dbReference type="ARBA" id="ARBA00006929"/>
    </source>
</evidence>
<proteinExistence type="inferred from homology"/>
<dbReference type="InterPro" id="IPR000527">
    <property type="entry name" value="Flag_Lring"/>
</dbReference>
<dbReference type="PANTHER" id="PTHR34933">
    <property type="entry name" value="FLAGELLAR L-RING PROTEIN"/>
    <property type="match status" value="1"/>
</dbReference>
<dbReference type="PRINTS" id="PR01008">
    <property type="entry name" value="FLGLRINGFLGH"/>
</dbReference>
<evidence type="ECO:0000256" key="3">
    <source>
        <dbReference type="ARBA" id="ARBA00022729"/>
    </source>
</evidence>
<reference evidence="10" key="1">
    <citation type="journal article" date="2019" name="Int. J. Syst. Evol. Microbiol.">
        <title>The Global Catalogue of Microorganisms (GCM) 10K type strain sequencing project: providing services to taxonomists for standard genome sequencing and annotation.</title>
        <authorList>
            <consortium name="The Broad Institute Genomics Platform"/>
            <consortium name="The Broad Institute Genome Sequencing Center for Infectious Disease"/>
            <person name="Wu L."/>
            <person name="Ma J."/>
        </authorList>
    </citation>
    <scope>NUCLEOTIDE SEQUENCE [LARGE SCALE GENOMIC DNA]</scope>
    <source>
        <strain evidence="10">CGMCC 1.12750</strain>
    </source>
</reference>
<dbReference type="Pfam" id="PF02107">
    <property type="entry name" value="FlgH"/>
    <property type="match status" value="1"/>
</dbReference>
<keyword evidence="6 7" id="KW-0998">Cell outer membrane</keyword>
<keyword evidence="5 7" id="KW-0975">Bacterial flagellum</keyword>
<keyword evidence="9" id="KW-0282">Flagellum</keyword>
<comment type="caution">
    <text evidence="9">The sequence shown here is derived from an EMBL/GenBank/DDBJ whole genome shotgun (WGS) entry which is preliminary data.</text>
</comment>
<keyword evidence="4 7" id="KW-0472">Membrane</keyword>
<accession>A0ABW2UHY9</accession>
<feature type="signal peptide" evidence="8">
    <location>
        <begin position="1"/>
        <end position="17"/>
    </location>
</feature>
<evidence type="ECO:0000256" key="4">
    <source>
        <dbReference type="ARBA" id="ARBA00023136"/>
    </source>
</evidence>
<comment type="subunit">
    <text evidence="7">The basal body constitutes a major portion of the flagellar organelle and consists of four rings (L,P,S, and M) mounted on a central rod.</text>
</comment>
<organism evidence="9 10">
    <name type="scientific">Plastorhodobacter daqingensis</name>
    <dbReference type="NCBI Taxonomy" id="1387281"/>
    <lineage>
        <taxon>Bacteria</taxon>
        <taxon>Pseudomonadati</taxon>
        <taxon>Pseudomonadota</taxon>
        <taxon>Alphaproteobacteria</taxon>
        <taxon>Rhodobacterales</taxon>
        <taxon>Paracoccaceae</taxon>
        <taxon>Plastorhodobacter</taxon>
    </lineage>
</organism>
<evidence type="ECO:0000313" key="10">
    <source>
        <dbReference type="Proteomes" id="UP001596516"/>
    </source>
</evidence>
<dbReference type="EMBL" id="JBHTFQ010000002">
    <property type="protein sequence ID" value="MFC7703625.1"/>
    <property type="molecule type" value="Genomic_DNA"/>
</dbReference>
<evidence type="ECO:0000256" key="5">
    <source>
        <dbReference type="ARBA" id="ARBA00023143"/>
    </source>
</evidence>
<comment type="subcellular location">
    <subcellularLocation>
        <location evidence="7">Cell outer membrane</location>
        <topology evidence="7">Lipid-anchor</topology>
    </subcellularLocation>
    <subcellularLocation>
        <location evidence="7">Bacterial flagellum basal body</location>
    </subcellularLocation>
</comment>
<dbReference type="HAMAP" id="MF_00415">
    <property type="entry name" value="FlgH"/>
    <property type="match status" value="1"/>
</dbReference>
<dbReference type="PANTHER" id="PTHR34933:SF1">
    <property type="entry name" value="FLAGELLAR L-RING PROTEIN"/>
    <property type="match status" value="1"/>
</dbReference>
<feature type="chain" id="PRO_5047343908" description="Flagellar L-ring protein" evidence="8">
    <location>
        <begin position="18"/>
        <end position="222"/>
    </location>
</feature>
<keyword evidence="10" id="KW-1185">Reference proteome</keyword>
<gene>
    <name evidence="7" type="primary">flgH</name>
    <name evidence="9" type="ORF">ACFQXB_05385</name>
</gene>
<evidence type="ECO:0000313" key="9">
    <source>
        <dbReference type="EMBL" id="MFC7703625.1"/>
    </source>
</evidence>
<name>A0ABW2UHY9_9RHOB</name>
<dbReference type="RefSeq" id="WP_377400266.1">
    <property type="nucleotide sequence ID" value="NZ_JBHTFQ010000002.1"/>
</dbReference>
<keyword evidence="9" id="KW-0966">Cell projection</keyword>
<sequence length="222" mass="23608">MTSLLRLPLLAALLATAACSTYVEERASDAYAPVYAPEPEPDRLSLPSGAIYNSRQQGLFVADRRASRVGDILTVTFSERFQASKSQSASGSKSGSFELDLPDVLTGGRNEAQFNSASARGFSGSGAAAQANSFTGRMSVSVVRVLPNGHLEIAGQKRITLNNGDEYVRLRGIVRPEDISANNIVSSDRIAHADIRYIGAGDVADTAQQGWLARAVNTVSPY</sequence>
<evidence type="ECO:0000256" key="1">
    <source>
        <dbReference type="ARBA" id="ARBA00002591"/>
    </source>
</evidence>
<evidence type="ECO:0000256" key="7">
    <source>
        <dbReference type="HAMAP-Rule" id="MF_00415"/>
    </source>
</evidence>
<keyword evidence="3 7" id="KW-0732">Signal</keyword>
<comment type="similarity">
    <text evidence="2 7">Belongs to the FlgH family.</text>
</comment>
<dbReference type="Proteomes" id="UP001596516">
    <property type="component" value="Unassembled WGS sequence"/>
</dbReference>
<evidence type="ECO:0000256" key="6">
    <source>
        <dbReference type="ARBA" id="ARBA00023237"/>
    </source>
</evidence>
<protein>
    <recommendedName>
        <fullName evidence="7">Flagellar L-ring protein</fullName>
    </recommendedName>
    <alternativeName>
        <fullName evidence="7">Basal body L-ring protein</fullName>
    </alternativeName>
</protein>
<keyword evidence="9" id="KW-0969">Cilium</keyword>